<sequence>MDYFIPETVQDTMELGRQPVSPEVVAAAIAGVIQMTRRQGRSLDDLLSEVLEEDQFLNTEQRHWLSGIVRQAWEAF</sequence>
<dbReference type="Proteomes" id="UP001056708">
    <property type="component" value="Chromosome"/>
</dbReference>
<protein>
    <submittedName>
        <fullName evidence="1">Uncharacterized protein</fullName>
    </submittedName>
</protein>
<keyword evidence="2" id="KW-1185">Reference proteome</keyword>
<reference evidence="1" key="1">
    <citation type="submission" date="2022-06" db="EMBL/GenBank/DDBJ databases">
        <title>Genome sequence of Phormidium yuhuli AB48 isolated from an industrial photobioreactor environment.</title>
        <authorList>
            <person name="Qiu Y."/>
            <person name="Noonan A.J.C."/>
            <person name="Dofher K."/>
            <person name="Koch M."/>
            <person name="Kieft B."/>
            <person name="Lin X."/>
            <person name="Ziels R.M."/>
            <person name="Hallam S.J."/>
        </authorList>
    </citation>
    <scope>NUCLEOTIDE SEQUENCE</scope>
    <source>
        <strain evidence="1">AB48</strain>
    </source>
</reference>
<organism evidence="1 2">
    <name type="scientific">Phormidium yuhuli AB48</name>
    <dbReference type="NCBI Taxonomy" id="2940671"/>
    <lineage>
        <taxon>Bacteria</taxon>
        <taxon>Bacillati</taxon>
        <taxon>Cyanobacteriota</taxon>
        <taxon>Cyanophyceae</taxon>
        <taxon>Oscillatoriophycideae</taxon>
        <taxon>Oscillatoriales</taxon>
        <taxon>Oscillatoriaceae</taxon>
        <taxon>Phormidium</taxon>
        <taxon>Phormidium yuhuli</taxon>
    </lineage>
</organism>
<proteinExistence type="predicted"/>
<dbReference type="RefSeq" id="WP_252663753.1">
    <property type="nucleotide sequence ID" value="NZ_CP098611.1"/>
</dbReference>
<gene>
    <name evidence="1" type="ORF">NEA10_03060</name>
</gene>
<accession>A0ABY5AR80</accession>
<name>A0ABY5AR80_9CYAN</name>
<evidence type="ECO:0000313" key="1">
    <source>
        <dbReference type="EMBL" id="USR91723.1"/>
    </source>
</evidence>
<dbReference type="EMBL" id="CP098611">
    <property type="protein sequence ID" value="USR91723.1"/>
    <property type="molecule type" value="Genomic_DNA"/>
</dbReference>
<evidence type="ECO:0000313" key="2">
    <source>
        <dbReference type="Proteomes" id="UP001056708"/>
    </source>
</evidence>